<feature type="transmembrane region" description="Helical" evidence="1">
    <location>
        <begin position="71"/>
        <end position="91"/>
    </location>
</feature>
<evidence type="ECO:0000256" key="1">
    <source>
        <dbReference type="SAM" id="Phobius"/>
    </source>
</evidence>
<dbReference type="Proteomes" id="UP000246569">
    <property type="component" value="Unassembled WGS sequence"/>
</dbReference>
<proteinExistence type="predicted"/>
<keyword evidence="1" id="KW-1133">Transmembrane helix</keyword>
<comment type="caution">
    <text evidence="2">The sequence shown here is derived from an EMBL/GenBank/DDBJ whole genome shotgun (WGS) entry which is preliminary data.</text>
</comment>
<keyword evidence="1" id="KW-0812">Transmembrane</keyword>
<evidence type="ECO:0000313" key="2">
    <source>
        <dbReference type="EMBL" id="PWV59080.1"/>
    </source>
</evidence>
<reference evidence="2 3" key="1">
    <citation type="submission" date="2018-05" db="EMBL/GenBank/DDBJ databases">
        <title>Genomic Encyclopedia of Type Strains, Phase IV (KMG-IV): sequencing the most valuable type-strain genomes for metagenomic binning, comparative biology and taxonomic classification.</title>
        <authorList>
            <person name="Goeker M."/>
        </authorList>
    </citation>
    <scope>NUCLEOTIDE SEQUENCE [LARGE SCALE GENOMIC DNA]</scope>
    <source>
        <strain evidence="2 3">DSM 23606</strain>
    </source>
</reference>
<keyword evidence="3" id="KW-1185">Reference proteome</keyword>
<dbReference type="PANTHER" id="PTHR31881:SF6">
    <property type="entry name" value="OS09G0494600 PROTEIN"/>
    <property type="match status" value="1"/>
</dbReference>
<name>A0A317MRT5_9GAMM</name>
<evidence type="ECO:0000313" key="3">
    <source>
        <dbReference type="Proteomes" id="UP000246569"/>
    </source>
</evidence>
<keyword evidence="1" id="KW-0472">Membrane</keyword>
<gene>
    <name evidence="2" type="ORF">C7443_11278</name>
</gene>
<feature type="transmembrane region" description="Helical" evidence="1">
    <location>
        <begin position="112"/>
        <end position="129"/>
    </location>
</feature>
<dbReference type="AlphaFoldDB" id="A0A317MRT5"/>
<dbReference type="RefSeq" id="WP_110019895.1">
    <property type="nucleotide sequence ID" value="NZ_QGTJ01000012.1"/>
</dbReference>
<dbReference type="OrthoDB" id="8524743at2"/>
<protein>
    <submittedName>
        <fullName evidence="2">Putative membrane protein</fullName>
    </submittedName>
</protein>
<feature type="transmembrane region" description="Helical" evidence="1">
    <location>
        <begin position="185"/>
        <end position="213"/>
    </location>
</feature>
<dbReference type="InterPro" id="IPR006747">
    <property type="entry name" value="DUF599"/>
</dbReference>
<organism evidence="2 3">
    <name type="scientific">Plasticicumulans acidivorans</name>
    <dbReference type="NCBI Taxonomy" id="886464"/>
    <lineage>
        <taxon>Bacteria</taxon>
        <taxon>Pseudomonadati</taxon>
        <taxon>Pseudomonadota</taxon>
        <taxon>Gammaproteobacteria</taxon>
        <taxon>Candidatus Competibacteraceae</taxon>
        <taxon>Plasticicumulans</taxon>
    </lineage>
</organism>
<dbReference type="EMBL" id="QGTJ01000012">
    <property type="protein sequence ID" value="PWV59080.1"/>
    <property type="molecule type" value="Genomic_DNA"/>
</dbReference>
<dbReference type="Pfam" id="PF04654">
    <property type="entry name" value="DUF599"/>
    <property type="match status" value="1"/>
</dbReference>
<accession>A0A317MRT5</accession>
<sequence>MTLPALADLLALAFFALAWALYAHHAAGRHGDRPSLLHATHHHRREWMLRMLERDNRIVDSALIGNLMRSVSFFASTTMIVIGGVLAMLGATDRLIELSADLPFVAPASRELWELKVLLLGAIFVYAFFKFTWSLRQFNYSSILMGAAPAAGDLHDAAQKFRYADRLAHLNSMAGDQFNRGLRAYYFGLAVLTWFIHPWLFMLMTAATVVVLYRREFSSSTLHALAVDGHDEA</sequence>
<dbReference type="PANTHER" id="PTHR31881">
    <property type="match status" value="1"/>
</dbReference>